<feature type="compositionally biased region" description="Pro residues" evidence="1">
    <location>
        <begin position="18"/>
        <end position="27"/>
    </location>
</feature>
<evidence type="ECO:0000313" key="2">
    <source>
        <dbReference type="EMBL" id="KAK0521728.1"/>
    </source>
</evidence>
<proteinExistence type="predicted"/>
<sequence>MGPTPPTSPHPSSVSTLTPPPSSPPGYPSDEAEEHDSLPEDSSQSESSSVDGDDLAEPEQPSSDGPDDGADLLDFVVAAVPSDSEDEDTSDEEEEAQWTQDTDVSIGGGDAVLEQQMAEMDPDGEFVPLGGMPVGDLPEENAGAGDDDDEQDADDQGDGEEVGVGNDDDVDAGHEAENDDDGVGQGVAIDEGPVVNEEVGQEADGAAEETDDEDDSDFEIVRVISGKRSASEDPDPHQADPAQPAKKPKMPAIETKWITITGRVVCKWMHDDRDAEPLQPWKHNEENLSLTLMRGHADFYPARRLSNGLVQIEVVPSTWIPVYERKLRRDVTPPSCDDCCRQDIWLQVLAPSTLA</sequence>
<comment type="caution">
    <text evidence="2">The sequence shown here is derived from an EMBL/GenBank/DDBJ whole genome shotgun (WGS) entry which is preliminary data.</text>
</comment>
<organism evidence="2 3">
    <name type="scientific">Tilletia horrida</name>
    <dbReference type="NCBI Taxonomy" id="155126"/>
    <lineage>
        <taxon>Eukaryota</taxon>
        <taxon>Fungi</taxon>
        <taxon>Dikarya</taxon>
        <taxon>Basidiomycota</taxon>
        <taxon>Ustilaginomycotina</taxon>
        <taxon>Exobasidiomycetes</taxon>
        <taxon>Tilletiales</taxon>
        <taxon>Tilletiaceae</taxon>
        <taxon>Tilletia</taxon>
    </lineage>
</organism>
<feature type="region of interest" description="Disordered" evidence="1">
    <location>
        <begin position="1"/>
        <end position="252"/>
    </location>
</feature>
<accession>A0AAN6JHG0</accession>
<name>A0AAN6JHG0_9BASI</name>
<evidence type="ECO:0000313" key="3">
    <source>
        <dbReference type="Proteomes" id="UP001176521"/>
    </source>
</evidence>
<protein>
    <submittedName>
        <fullName evidence="2">Uncharacterized protein</fullName>
    </submittedName>
</protein>
<feature type="compositionally biased region" description="Basic and acidic residues" evidence="1">
    <location>
        <begin position="229"/>
        <end position="238"/>
    </location>
</feature>
<feature type="compositionally biased region" description="Acidic residues" evidence="1">
    <location>
        <begin position="145"/>
        <end position="170"/>
    </location>
</feature>
<feature type="compositionally biased region" description="Acidic residues" evidence="1">
    <location>
        <begin position="83"/>
        <end position="96"/>
    </location>
</feature>
<feature type="compositionally biased region" description="Acidic residues" evidence="1">
    <location>
        <begin position="199"/>
        <end position="218"/>
    </location>
</feature>
<gene>
    <name evidence="2" type="ORF">OC842_006690</name>
</gene>
<reference evidence="2" key="1">
    <citation type="journal article" date="2023" name="PhytoFront">
        <title>Draft Genome Resources of Seven Strains of Tilletia horrida, Causal Agent of Kernel Smut of Rice.</title>
        <authorList>
            <person name="Khanal S."/>
            <person name="Antony Babu S."/>
            <person name="Zhou X.G."/>
        </authorList>
    </citation>
    <scope>NUCLEOTIDE SEQUENCE</scope>
    <source>
        <strain evidence="2">TX3</strain>
    </source>
</reference>
<evidence type="ECO:0000256" key="1">
    <source>
        <dbReference type="SAM" id="MobiDB-lite"/>
    </source>
</evidence>
<dbReference type="Proteomes" id="UP001176521">
    <property type="component" value="Unassembled WGS sequence"/>
</dbReference>
<keyword evidence="3" id="KW-1185">Reference proteome</keyword>
<dbReference type="AlphaFoldDB" id="A0AAN6JHG0"/>
<dbReference type="EMBL" id="JAPDMQ010000645">
    <property type="protein sequence ID" value="KAK0521728.1"/>
    <property type="molecule type" value="Genomic_DNA"/>
</dbReference>
<feature type="compositionally biased region" description="Low complexity" evidence="1">
    <location>
        <begin position="40"/>
        <end position="50"/>
    </location>
</feature>